<protein>
    <submittedName>
        <fullName evidence="12">Trace amine-associated receptor 7b</fullName>
    </submittedName>
</protein>
<dbReference type="PROSITE" id="PS50262">
    <property type="entry name" value="G_PROTEIN_RECEP_F1_2"/>
    <property type="match status" value="1"/>
</dbReference>
<feature type="transmembrane region" description="Helical" evidence="10">
    <location>
        <begin position="142"/>
        <end position="166"/>
    </location>
</feature>
<dbReference type="Gene3D" id="1.20.1070.10">
    <property type="entry name" value="Rhodopsin 7-helix transmembrane proteins"/>
    <property type="match status" value="1"/>
</dbReference>
<gene>
    <name evidence="12" type="ORF">P5673_024020</name>
</gene>
<keyword evidence="13" id="KW-1185">Reference proteome</keyword>
<dbReference type="EMBL" id="JARQWQ010000069">
    <property type="protein sequence ID" value="KAK2554560.1"/>
    <property type="molecule type" value="Genomic_DNA"/>
</dbReference>
<keyword evidence="5 9" id="KW-0297">G-protein coupled receptor</keyword>
<reference evidence="12" key="2">
    <citation type="journal article" date="2023" name="Science">
        <title>Genomic signatures of disease resistance in endangered staghorn corals.</title>
        <authorList>
            <person name="Vollmer S.V."/>
            <person name="Selwyn J.D."/>
            <person name="Despard B.A."/>
            <person name="Roesel C.L."/>
        </authorList>
    </citation>
    <scope>NUCLEOTIDE SEQUENCE</scope>
    <source>
        <strain evidence="12">K2</strain>
    </source>
</reference>
<dbReference type="SUPFAM" id="SSF81321">
    <property type="entry name" value="Family A G protein-coupled receptor-like"/>
    <property type="match status" value="1"/>
</dbReference>
<proteinExistence type="inferred from homology"/>
<feature type="transmembrane region" description="Helical" evidence="10">
    <location>
        <begin position="33"/>
        <end position="55"/>
    </location>
</feature>
<dbReference type="PRINTS" id="PR00237">
    <property type="entry name" value="GPCRRHODOPSN"/>
</dbReference>
<evidence type="ECO:0000313" key="13">
    <source>
        <dbReference type="Proteomes" id="UP001249851"/>
    </source>
</evidence>
<dbReference type="PANTHER" id="PTHR24249">
    <property type="entry name" value="HISTAMINE RECEPTOR-RELATED G-PROTEIN COUPLED RECEPTOR"/>
    <property type="match status" value="1"/>
</dbReference>
<organism evidence="12 13">
    <name type="scientific">Acropora cervicornis</name>
    <name type="common">Staghorn coral</name>
    <dbReference type="NCBI Taxonomy" id="6130"/>
    <lineage>
        <taxon>Eukaryota</taxon>
        <taxon>Metazoa</taxon>
        <taxon>Cnidaria</taxon>
        <taxon>Anthozoa</taxon>
        <taxon>Hexacorallia</taxon>
        <taxon>Scleractinia</taxon>
        <taxon>Astrocoeniina</taxon>
        <taxon>Acroporidae</taxon>
        <taxon>Acropora</taxon>
    </lineage>
</organism>
<keyword evidence="2" id="KW-1003">Cell membrane</keyword>
<evidence type="ECO:0000256" key="5">
    <source>
        <dbReference type="ARBA" id="ARBA00023040"/>
    </source>
</evidence>
<evidence type="ECO:0000313" key="12">
    <source>
        <dbReference type="EMBL" id="KAK2554560.1"/>
    </source>
</evidence>
<comment type="similarity">
    <text evidence="9">Belongs to the G-protein coupled receptor 1 family.</text>
</comment>
<feature type="transmembrane region" description="Helical" evidence="10">
    <location>
        <begin position="103"/>
        <end position="121"/>
    </location>
</feature>
<evidence type="ECO:0000256" key="6">
    <source>
        <dbReference type="ARBA" id="ARBA00023136"/>
    </source>
</evidence>
<feature type="transmembrane region" description="Helical" evidence="10">
    <location>
        <begin position="178"/>
        <end position="200"/>
    </location>
</feature>
<dbReference type="AlphaFoldDB" id="A0AAD9Q565"/>
<accession>A0AAD9Q565</accession>
<dbReference type="PANTHER" id="PTHR24249:SF372">
    <property type="entry name" value="G-PROTEIN COUPLED RECEPTORS FAMILY 1 PROFILE DOMAIN-CONTAINING PROTEIN"/>
    <property type="match status" value="1"/>
</dbReference>
<dbReference type="PROSITE" id="PS00237">
    <property type="entry name" value="G_PROTEIN_RECEP_F1_1"/>
    <property type="match status" value="1"/>
</dbReference>
<dbReference type="InterPro" id="IPR000276">
    <property type="entry name" value="GPCR_Rhodpsn"/>
</dbReference>
<keyword evidence="4 10" id="KW-1133">Transmembrane helix</keyword>
<evidence type="ECO:0000256" key="4">
    <source>
        <dbReference type="ARBA" id="ARBA00022989"/>
    </source>
</evidence>
<comment type="caution">
    <text evidence="12">The sequence shown here is derived from an EMBL/GenBank/DDBJ whole genome shotgun (WGS) entry which is preliminary data.</text>
</comment>
<evidence type="ECO:0000256" key="7">
    <source>
        <dbReference type="ARBA" id="ARBA00023170"/>
    </source>
</evidence>
<keyword evidence="8 9" id="KW-0807">Transducer</keyword>
<evidence type="ECO:0000259" key="11">
    <source>
        <dbReference type="PROSITE" id="PS50262"/>
    </source>
</evidence>
<evidence type="ECO:0000256" key="10">
    <source>
        <dbReference type="SAM" id="Phobius"/>
    </source>
</evidence>
<reference evidence="12" key="1">
    <citation type="journal article" date="2023" name="G3 (Bethesda)">
        <title>Whole genome assembly and annotation of the endangered Caribbean coral Acropora cervicornis.</title>
        <authorList>
            <person name="Selwyn J.D."/>
            <person name="Vollmer S.V."/>
        </authorList>
    </citation>
    <scope>NUCLEOTIDE SEQUENCE</scope>
    <source>
        <strain evidence="12">K2</strain>
    </source>
</reference>
<keyword evidence="7 9" id="KW-0675">Receptor</keyword>
<dbReference type="SMART" id="SM01381">
    <property type="entry name" value="7TM_GPCR_Srsx"/>
    <property type="match status" value="1"/>
</dbReference>
<dbReference type="GO" id="GO:0004930">
    <property type="term" value="F:G protein-coupled receptor activity"/>
    <property type="evidence" value="ECO:0007669"/>
    <property type="project" value="UniProtKB-KW"/>
</dbReference>
<dbReference type="InterPro" id="IPR017452">
    <property type="entry name" value="GPCR_Rhodpsn_7TM"/>
</dbReference>
<dbReference type="Pfam" id="PF00001">
    <property type="entry name" value="7tm_1"/>
    <property type="match status" value="1"/>
</dbReference>
<keyword evidence="3 9" id="KW-0812">Transmembrane</keyword>
<evidence type="ECO:0000256" key="9">
    <source>
        <dbReference type="RuleBase" id="RU000688"/>
    </source>
</evidence>
<keyword evidence="6 10" id="KW-0472">Membrane</keyword>
<sequence>MERENLTSNGSANITNAETENGEFHQSEQIGAFVLYAFLSCFIVIANSLIILLIWRRRRLRTTSNLMLTSLAVSDLLTGLLAVPMVIACSLLRKAEVCIAMDIWNRFLAFSSVGHLFLLSLDRYIRVTKMLQYPTIVTEERLRWALASVWTTALFLSMIQLAWILSPLEAMALIWIELGYDIFCFASLVILPLFLMVAVYTKIFVELRRHANEIHKEASDANSSSRVHAGRRRLNEKKIAILFVSMIAVFIFGLLFYFLWAIVDDLEELYEYPIFPPEEMNALVIWIIFFRFLTALCNPILCTFIKQDFLDALRSFGRGIRDSLRESSQRV</sequence>
<evidence type="ECO:0000256" key="3">
    <source>
        <dbReference type="ARBA" id="ARBA00022692"/>
    </source>
</evidence>
<feature type="domain" description="G-protein coupled receptors family 1 profile" evidence="11">
    <location>
        <begin position="46"/>
        <end position="302"/>
    </location>
</feature>
<evidence type="ECO:0000256" key="1">
    <source>
        <dbReference type="ARBA" id="ARBA00004651"/>
    </source>
</evidence>
<feature type="transmembrane region" description="Helical" evidence="10">
    <location>
        <begin position="283"/>
        <end position="305"/>
    </location>
</feature>
<evidence type="ECO:0000256" key="2">
    <source>
        <dbReference type="ARBA" id="ARBA00022475"/>
    </source>
</evidence>
<comment type="subcellular location">
    <subcellularLocation>
        <location evidence="1">Cell membrane</location>
        <topology evidence="1">Multi-pass membrane protein</topology>
    </subcellularLocation>
</comment>
<name>A0AAD9Q565_ACRCE</name>
<evidence type="ECO:0000256" key="8">
    <source>
        <dbReference type="ARBA" id="ARBA00023224"/>
    </source>
</evidence>
<feature type="transmembrane region" description="Helical" evidence="10">
    <location>
        <begin position="239"/>
        <end position="263"/>
    </location>
</feature>
<dbReference type="CDD" id="cd00637">
    <property type="entry name" value="7tm_classA_rhodopsin-like"/>
    <property type="match status" value="1"/>
</dbReference>
<feature type="transmembrane region" description="Helical" evidence="10">
    <location>
        <begin position="67"/>
        <end position="91"/>
    </location>
</feature>
<dbReference type="InterPro" id="IPR050569">
    <property type="entry name" value="TAAR"/>
</dbReference>
<dbReference type="GO" id="GO:0005886">
    <property type="term" value="C:plasma membrane"/>
    <property type="evidence" value="ECO:0007669"/>
    <property type="project" value="UniProtKB-SubCell"/>
</dbReference>
<dbReference type="Proteomes" id="UP001249851">
    <property type="component" value="Unassembled WGS sequence"/>
</dbReference>